<organism evidence="3 4">
    <name type="scientific">Faecalibacterium gallinarum</name>
    <dbReference type="NCBI Taxonomy" id="2903556"/>
    <lineage>
        <taxon>Bacteria</taxon>
        <taxon>Bacillati</taxon>
        <taxon>Bacillota</taxon>
        <taxon>Clostridia</taxon>
        <taxon>Eubacteriales</taxon>
        <taxon>Oscillospiraceae</taxon>
        <taxon>Faecalibacterium</taxon>
    </lineage>
</organism>
<dbReference type="CDD" id="cd01949">
    <property type="entry name" value="GGDEF"/>
    <property type="match status" value="1"/>
</dbReference>
<feature type="domain" description="GGDEF" evidence="2">
    <location>
        <begin position="225"/>
        <end position="357"/>
    </location>
</feature>
<proteinExistence type="predicted"/>
<dbReference type="SMART" id="SM00267">
    <property type="entry name" value="GGDEF"/>
    <property type="match status" value="1"/>
</dbReference>
<reference evidence="3" key="1">
    <citation type="journal article" date="2022" name="Int. J. Syst. Evol. Microbiol.">
        <title>Genome-based, phenotypic and chemotaxonomic classification of Faecalibacterium strains: proposal of three novel species Faecalibacterium duncaniae sp. nov., Faecalibacterium hattorii sp. nov. and Faecalibacterium gallinarum sp. nov. .</title>
        <authorList>
            <person name="Sakamoto M."/>
            <person name="Sakurai N."/>
            <person name="Tanno H."/>
            <person name="Iino T."/>
            <person name="Ohkuma M."/>
            <person name="Endo A."/>
        </authorList>
    </citation>
    <scope>NUCLEOTIDE SEQUENCE</scope>
    <source>
        <strain evidence="3">JCM 17207</strain>
    </source>
</reference>
<dbReference type="PANTHER" id="PTHR45138:SF9">
    <property type="entry name" value="DIGUANYLATE CYCLASE DGCM-RELATED"/>
    <property type="match status" value="1"/>
</dbReference>
<dbReference type="InterPro" id="IPR043128">
    <property type="entry name" value="Rev_trsase/Diguanyl_cyclase"/>
</dbReference>
<evidence type="ECO:0000313" key="4">
    <source>
        <dbReference type="Proteomes" id="UP001055185"/>
    </source>
</evidence>
<dbReference type="EMBL" id="BQKV01000098">
    <property type="protein sequence ID" value="GJN65608.1"/>
    <property type="molecule type" value="Genomic_DNA"/>
</dbReference>
<keyword evidence="4" id="KW-1185">Reference proteome</keyword>
<evidence type="ECO:0000256" key="1">
    <source>
        <dbReference type="SAM" id="Phobius"/>
    </source>
</evidence>
<dbReference type="Gene3D" id="3.30.70.270">
    <property type="match status" value="1"/>
</dbReference>
<keyword evidence="1" id="KW-0812">Transmembrane</keyword>
<gene>
    <name evidence="3" type="ORF">JCM17207_22330</name>
</gene>
<keyword evidence="1" id="KW-1133">Transmembrane helix</keyword>
<dbReference type="PANTHER" id="PTHR45138">
    <property type="entry name" value="REGULATORY COMPONENTS OF SENSORY TRANSDUCTION SYSTEM"/>
    <property type="match status" value="1"/>
</dbReference>
<comment type="caution">
    <text evidence="3">The sequence shown here is derived from an EMBL/GenBank/DDBJ whole genome shotgun (WGS) entry which is preliminary data.</text>
</comment>
<feature type="transmembrane region" description="Helical" evidence="1">
    <location>
        <begin position="152"/>
        <end position="170"/>
    </location>
</feature>
<feature type="transmembrane region" description="Helical" evidence="1">
    <location>
        <begin position="45"/>
        <end position="62"/>
    </location>
</feature>
<dbReference type="InterPro" id="IPR050469">
    <property type="entry name" value="Diguanylate_Cyclase"/>
</dbReference>
<evidence type="ECO:0000259" key="2">
    <source>
        <dbReference type="PROSITE" id="PS50887"/>
    </source>
</evidence>
<sequence>MRESVRKNNISMRIICAIIFPVEIFNIVRVLFWSRSGLGTQNNRIYFSMYCLLILLGVLWLALRRLLRKASVDLQWTVQYALANALFLWHMGLNTYDLYRDPAAGTTVLTTALLGLALFIQEPPTYSTVQYLAWYLLFRVVMAPWMEAGDRLNLTITFVVALAVCLANAHHTAVTLKQQKQIVEMNDILQGLVQQDQLTGLLNKTTVERRVERLLEDSEYTARTGGLTLFLFDLDEFKGINDRYGHPCGDHVLAETAGVMRCVFPDAAALGRIGGDEFAILYDRPITEAQARLLGERLVEQLGAIQWQTQPLAVQCSVGVCVCTRPGCTYQQVYAETDRMLYQAKKNGKGRCYVRRLEGPARQESKR</sequence>
<dbReference type="AlphaFoldDB" id="A0AA37N6X2"/>
<dbReference type="InterPro" id="IPR029787">
    <property type="entry name" value="Nucleotide_cyclase"/>
</dbReference>
<dbReference type="GO" id="GO:0052621">
    <property type="term" value="F:diguanylate cyclase activity"/>
    <property type="evidence" value="ECO:0007669"/>
    <property type="project" value="TreeGrafter"/>
</dbReference>
<feature type="transmembrane region" description="Helical" evidence="1">
    <location>
        <begin position="103"/>
        <end position="121"/>
    </location>
</feature>
<keyword evidence="1" id="KW-0472">Membrane</keyword>
<feature type="transmembrane region" description="Helical" evidence="1">
    <location>
        <begin position="12"/>
        <end position="33"/>
    </location>
</feature>
<dbReference type="SUPFAM" id="SSF55073">
    <property type="entry name" value="Nucleotide cyclase"/>
    <property type="match status" value="1"/>
</dbReference>
<feature type="transmembrane region" description="Helical" evidence="1">
    <location>
        <begin position="74"/>
        <end position="91"/>
    </location>
</feature>
<dbReference type="NCBIfam" id="TIGR00254">
    <property type="entry name" value="GGDEF"/>
    <property type="match status" value="1"/>
</dbReference>
<dbReference type="PROSITE" id="PS50887">
    <property type="entry name" value="GGDEF"/>
    <property type="match status" value="1"/>
</dbReference>
<name>A0AA37N6X2_9FIRM</name>
<dbReference type="Proteomes" id="UP001055185">
    <property type="component" value="Unassembled WGS sequence"/>
</dbReference>
<accession>A0AA37N6X2</accession>
<dbReference type="InterPro" id="IPR000160">
    <property type="entry name" value="GGDEF_dom"/>
</dbReference>
<dbReference type="Pfam" id="PF00990">
    <property type="entry name" value="GGDEF"/>
    <property type="match status" value="1"/>
</dbReference>
<protein>
    <recommendedName>
        <fullName evidence="2">GGDEF domain-containing protein</fullName>
    </recommendedName>
</protein>
<evidence type="ECO:0000313" key="3">
    <source>
        <dbReference type="EMBL" id="GJN65608.1"/>
    </source>
</evidence>